<dbReference type="Proteomes" id="UP000249354">
    <property type="component" value="Unassembled WGS sequence"/>
</dbReference>
<reference evidence="1 2" key="2">
    <citation type="submission" date="2018-06" db="EMBL/GenBank/DDBJ databases">
        <title>Metagenomic assembly of (sub)arctic Cyanobacteria and their associated microbiome from non-axenic cultures.</title>
        <authorList>
            <person name="Baurain D."/>
        </authorList>
    </citation>
    <scope>NUCLEOTIDE SEQUENCE [LARGE SCALE GENOMIC DNA]</scope>
    <source>
        <strain evidence="1">ULC129bin1</strain>
    </source>
</reference>
<evidence type="ECO:0000313" key="1">
    <source>
        <dbReference type="EMBL" id="PZO09765.1"/>
    </source>
</evidence>
<evidence type="ECO:0000313" key="2">
    <source>
        <dbReference type="Proteomes" id="UP000249354"/>
    </source>
</evidence>
<proteinExistence type="predicted"/>
<reference evidence="2" key="1">
    <citation type="submission" date="2018-04" db="EMBL/GenBank/DDBJ databases">
        <authorList>
            <person name="Cornet L."/>
        </authorList>
    </citation>
    <scope>NUCLEOTIDE SEQUENCE [LARGE SCALE GENOMIC DNA]</scope>
</reference>
<name>A0A2W4VJK8_9CYAN</name>
<accession>A0A2W4VJK8</accession>
<gene>
    <name evidence="1" type="ORF">DCF25_21270</name>
</gene>
<protein>
    <submittedName>
        <fullName evidence="1">Uncharacterized protein</fullName>
    </submittedName>
</protein>
<dbReference type="EMBL" id="QBMC01000238">
    <property type="protein sequence ID" value="PZO09765.1"/>
    <property type="molecule type" value="Genomic_DNA"/>
</dbReference>
<comment type="caution">
    <text evidence="1">The sequence shown here is derived from an EMBL/GenBank/DDBJ whole genome shotgun (WGS) entry which is preliminary data.</text>
</comment>
<dbReference type="AlphaFoldDB" id="A0A2W4VJK8"/>
<organism evidence="1 2">
    <name type="scientific">Leptolyngbya foveolarum</name>
    <dbReference type="NCBI Taxonomy" id="47253"/>
    <lineage>
        <taxon>Bacteria</taxon>
        <taxon>Bacillati</taxon>
        <taxon>Cyanobacteriota</taxon>
        <taxon>Cyanophyceae</taxon>
        <taxon>Leptolyngbyales</taxon>
        <taxon>Leptolyngbyaceae</taxon>
        <taxon>Leptolyngbya group</taxon>
        <taxon>Leptolyngbya</taxon>
    </lineage>
</organism>
<sequence length="63" mass="7152">MRNLNIFILNRAEMTVILVQVLRLIGFSKNLDRLIGCDRQIVAIIAKISSLIWRVAQVSDLEG</sequence>